<dbReference type="RefSeq" id="WP_330433091.1">
    <property type="nucleotide sequence ID" value="NZ_JAZDUF010000003.1"/>
</dbReference>
<dbReference type="PROSITE" id="PS51903">
    <property type="entry name" value="CLP_R"/>
    <property type="match status" value="1"/>
</dbReference>
<dbReference type="InterPro" id="IPR004176">
    <property type="entry name" value="Clp_R_N"/>
</dbReference>
<evidence type="ECO:0000313" key="4">
    <source>
        <dbReference type="EMBL" id="MEE3851386.1"/>
    </source>
</evidence>
<dbReference type="GO" id="GO:0008233">
    <property type="term" value="F:peptidase activity"/>
    <property type="evidence" value="ECO:0007669"/>
    <property type="project" value="UniProtKB-KW"/>
</dbReference>
<comment type="caution">
    <text evidence="4">The sequence shown here is derived from an EMBL/GenBank/DDBJ whole genome shotgun (WGS) entry which is preliminary data.</text>
</comment>
<gene>
    <name evidence="4" type="ORF">VZC37_13655</name>
</gene>
<feature type="compositionally biased region" description="Basic residues" evidence="2">
    <location>
        <begin position="204"/>
        <end position="214"/>
    </location>
</feature>
<dbReference type="SUPFAM" id="SSF81923">
    <property type="entry name" value="Double Clp-N motif"/>
    <property type="match status" value="2"/>
</dbReference>
<evidence type="ECO:0000256" key="2">
    <source>
        <dbReference type="SAM" id="MobiDB-lite"/>
    </source>
</evidence>
<dbReference type="GO" id="GO:0006508">
    <property type="term" value="P:proteolysis"/>
    <property type="evidence" value="ECO:0007669"/>
    <property type="project" value="UniProtKB-KW"/>
</dbReference>
<sequence length="284" mass="30497">MFERFTRDDRMLIAFAMQEAGDLGHRQLGNDHLVLGMLCNARSPLFTLLTEQGLNLVTAREAAQKFHAEHDDATDEAATSDDDSAQQRYEEDREALRSIGIDLDKVREAVRGRFGEDLSEGWAQRPGRGPGGRRGRGRGHRHGHGPHRGCGPHGGPDPRGFGPEAGFGPGGFGPGGFGPGGFGPGGFGPGGPFADDGPWEPGRGRRGPRGRGNRPRFAPQTREVLSRAVEIARERGDRRLRSEYLLLAIIDIADDASRAVIESATTPDDLRAAVEASLPDVAGV</sequence>
<evidence type="ECO:0000256" key="1">
    <source>
        <dbReference type="PROSITE-ProRule" id="PRU01251"/>
    </source>
</evidence>
<dbReference type="Pfam" id="PF02861">
    <property type="entry name" value="Clp_N"/>
    <property type="match status" value="1"/>
</dbReference>
<keyword evidence="5" id="KW-1185">Reference proteome</keyword>
<feature type="domain" description="Clp R" evidence="3">
    <location>
        <begin position="2"/>
        <end position="280"/>
    </location>
</feature>
<feature type="region of interest" description="Disordered" evidence="2">
    <location>
        <begin position="118"/>
        <end position="221"/>
    </location>
</feature>
<keyword evidence="4" id="KW-0645">Protease</keyword>
<accession>A0ABU7MFJ2</accession>
<dbReference type="EMBL" id="JAZDUF010000003">
    <property type="protein sequence ID" value="MEE3851386.1"/>
    <property type="molecule type" value="Genomic_DNA"/>
</dbReference>
<evidence type="ECO:0000259" key="3">
    <source>
        <dbReference type="PROSITE" id="PS51903"/>
    </source>
</evidence>
<dbReference type="Gene3D" id="1.10.1780.10">
    <property type="entry name" value="Clp, N-terminal domain"/>
    <property type="match status" value="2"/>
</dbReference>
<dbReference type="Proteomes" id="UP001347146">
    <property type="component" value="Unassembled WGS sequence"/>
</dbReference>
<feature type="compositionally biased region" description="Acidic residues" evidence="2">
    <location>
        <begin position="72"/>
        <end position="84"/>
    </location>
</feature>
<organism evidence="4 5">
    <name type="scientific">Gordonia sesuvii</name>
    <dbReference type="NCBI Taxonomy" id="3116777"/>
    <lineage>
        <taxon>Bacteria</taxon>
        <taxon>Bacillati</taxon>
        <taxon>Actinomycetota</taxon>
        <taxon>Actinomycetes</taxon>
        <taxon>Mycobacteriales</taxon>
        <taxon>Gordoniaceae</taxon>
        <taxon>Gordonia</taxon>
    </lineage>
</organism>
<feature type="compositionally biased region" description="Basic residues" evidence="2">
    <location>
        <begin position="131"/>
        <end position="147"/>
    </location>
</feature>
<protein>
    <submittedName>
        <fullName evidence="4">Clp protease N-terminal domain-containing protein</fullName>
    </submittedName>
</protein>
<dbReference type="InterPro" id="IPR036628">
    <property type="entry name" value="Clp_N_dom_sf"/>
</dbReference>
<keyword evidence="4" id="KW-0378">Hydrolase</keyword>
<feature type="region of interest" description="Disordered" evidence="2">
    <location>
        <begin position="67"/>
        <end position="92"/>
    </location>
</feature>
<feature type="compositionally biased region" description="Gly residues" evidence="2">
    <location>
        <begin position="163"/>
        <end position="191"/>
    </location>
</feature>
<proteinExistence type="predicted"/>
<name>A0ABU7MFJ2_9ACTN</name>
<evidence type="ECO:0000313" key="5">
    <source>
        <dbReference type="Proteomes" id="UP001347146"/>
    </source>
</evidence>
<reference evidence="4 5" key="1">
    <citation type="submission" date="2024-01" db="EMBL/GenBank/DDBJ databases">
        <title>Draft genome sequence of Gordonia sp. LSe1-13.</title>
        <authorList>
            <person name="Suphannarot A."/>
            <person name="Mingma R."/>
        </authorList>
    </citation>
    <scope>NUCLEOTIDE SEQUENCE [LARGE SCALE GENOMIC DNA]</scope>
    <source>
        <strain evidence="4 5">LSe1-13</strain>
    </source>
</reference>
<keyword evidence="1" id="KW-0677">Repeat</keyword>